<organism evidence="1 2">
    <name type="scientific">Portunus trituberculatus</name>
    <name type="common">Swimming crab</name>
    <name type="synonym">Neptunus trituberculatus</name>
    <dbReference type="NCBI Taxonomy" id="210409"/>
    <lineage>
        <taxon>Eukaryota</taxon>
        <taxon>Metazoa</taxon>
        <taxon>Ecdysozoa</taxon>
        <taxon>Arthropoda</taxon>
        <taxon>Crustacea</taxon>
        <taxon>Multicrustacea</taxon>
        <taxon>Malacostraca</taxon>
        <taxon>Eumalacostraca</taxon>
        <taxon>Eucarida</taxon>
        <taxon>Decapoda</taxon>
        <taxon>Pleocyemata</taxon>
        <taxon>Brachyura</taxon>
        <taxon>Eubrachyura</taxon>
        <taxon>Portunoidea</taxon>
        <taxon>Portunidae</taxon>
        <taxon>Portuninae</taxon>
        <taxon>Portunus</taxon>
    </lineage>
</organism>
<sequence>MGPGEGSNAVAQELECWCLSDVNRWSTNPPATQPHSSPAPPFPAPPCQPAVLHCSPPLYSPSLGLLLA</sequence>
<comment type="caution">
    <text evidence="1">The sequence shown here is derived from an EMBL/GenBank/DDBJ whole genome shotgun (WGS) entry which is preliminary data.</text>
</comment>
<proteinExistence type="predicted"/>
<accession>A0A5B7JGH1</accession>
<keyword evidence="2" id="KW-1185">Reference proteome</keyword>
<dbReference type="Proteomes" id="UP000324222">
    <property type="component" value="Unassembled WGS sequence"/>
</dbReference>
<evidence type="ECO:0000313" key="2">
    <source>
        <dbReference type="Proteomes" id="UP000324222"/>
    </source>
</evidence>
<gene>
    <name evidence="1" type="ORF">E2C01_088813</name>
</gene>
<reference evidence="1 2" key="1">
    <citation type="submission" date="2019-05" db="EMBL/GenBank/DDBJ databases">
        <title>Another draft genome of Portunus trituberculatus and its Hox gene families provides insights of decapod evolution.</title>
        <authorList>
            <person name="Jeong J.-H."/>
            <person name="Song I."/>
            <person name="Kim S."/>
            <person name="Choi T."/>
            <person name="Kim D."/>
            <person name="Ryu S."/>
            <person name="Kim W."/>
        </authorList>
    </citation>
    <scope>NUCLEOTIDE SEQUENCE [LARGE SCALE GENOMIC DNA]</scope>
    <source>
        <tissue evidence="1">Muscle</tissue>
    </source>
</reference>
<evidence type="ECO:0000313" key="1">
    <source>
        <dbReference type="EMBL" id="MPC93675.1"/>
    </source>
</evidence>
<dbReference type="EMBL" id="VSRR010095698">
    <property type="protein sequence ID" value="MPC93675.1"/>
    <property type="molecule type" value="Genomic_DNA"/>
</dbReference>
<dbReference type="AlphaFoldDB" id="A0A5B7JGH1"/>
<protein>
    <submittedName>
        <fullName evidence="1">Uncharacterized protein</fullName>
    </submittedName>
</protein>
<name>A0A5B7JGH1_PORTR</name>